<evidence type="ECO:0000256" key="2">
    <source>
        <dbReference type="PROSITE-ProRule" id="PRU00335"/>
    </source>
</evidence>
<evidence type="ECO:0000313" key="5">
    <source>
        <dbReference type="Proteomes" id="UP000199598"/>
    </source>
</evidence>
<keyword evidence="5" id="KW-1185">Reference proteome</keyword>
<dbReference type="PANTHER" id="PTHR30055">
    <property type="entry name" value="HTH-TYPE TRANSCRIPTIONAL REGULATOR RUTR"/>
    <property type="match status" value="1"/>
</dbReference>
<comment type="caution">
    <text evidence="4">The sequence shown here is derived from an EMBL/GenBank/DDBJ whole genome shotgun (WGS) entry which is preliminary data.</text>
</comment>
<reference evidence="4 5" key="1">
    <citation type="submission" date="2016-10" db="EMBL/GenBank/DDBJ databases">
        <authorList>
            <person name="Varghese N."/>
            <person name="Submissions S."/>
        </authorList>
    </citation>
    <scope>NUCLEOTIDE SEQUENCE [LARGE SCALE GENOMIC DNA]</scope>
    <source>
        <strain evidence="4 5">DSM 16392</strain>
    </source>
</reference>
<evidence type="ECO:0000259" key="3">
    <source>
        <dbReference type="PROSITE" id="PS50977"/>
    </source>
</evidence>
<dbReference type="Proteomes" id="UP000199598">
    <property type="component" value="Unassembled WGS sequence"/>
</dbReference>
<dbReference type="InterPro" id="IPR039536">
    <property type="entry name" value="TetR_C_Proteobacteria"/>
</dbReference>
<gene>
    <name evidence="4" type="ORF">SAMN04488518_106249</name>
</gene>
<protein>
    <submittedName>
        <fullName evidence="4">Transcriptional regulator, TetR family</fullName>
    </submittedName>
</protein>
<dbReference type="PANTHER" id="PTHR30055:SF146">
    <property type="entry name" value="HTH-TYPE TRANSCRIPTIONAL DUAL REGULATOR CECR"/>
    <property type="match status" value="1"/>
</dbReference>
<dbReference type="InterPro" id="IPR001647">
    <property type="entry name" value="HTH_TetR"/>
</dbReference>
<evidence type="ECO:0000256" key="1">
    <source>
        <dbReference type="ARBA" id="ARBA00023125"/>
    </source>
</evidence>
<keyword evidence="1 2" id="KW-0238">DNA-binding</keyword>
<dbReference type="InterPro" id="IPR050109">
    <property type="entry name" value="HTH-type_TetR-like_transc_reg"/>
</dbReference>
<feature type="domain" description="HTH tetR-type" evidence="3">
    <location>
        <begin position="9"/>
        <end position="69"/>
    </location>
</feature>
<evidence type="ECO:0000313" key="4">
    <source>
        <dbReference type="EMBL" id="SFK56612.1"/>
    </source>
</evidence>
<dbReference type="InterPro" id="IPR009057">
    <property type="entry name" value="Homeodomain-like_sf"/>
</dbReference>
<dbReference type="Gene3D" id="1.10.357.10">
    <property type="entry name" value="Tetracycline Repressor, domain 2"/>
    <property type="match status" value="1"/>
</dbReference>
<dbReference type="Pfam" id="PF14246">
    <property type="entry name" value="TetR_C_7"/>
    <property type="match status" value="1"/>
</dbReference>
<accession>A0A1I4AJD6</accession>
<dbReference type="RefSeq" id="WP_093520122.1">
    <property type="nucleotide sequence ID" value="NZ_FOSK01000006.1"/>
</dbReference>
<name>A0A1I4AJD6_9HYPH</name>
<dbReference type="PROSITE" id="PS50977">
    <property type="entry name" value="HTH_TETR_2"/>
    <property type="match status" value="1"/>
</dbReference>
<feature type="DNA-binding region" description="H-T-H motif" evidence="2">
    <location>
        <begin position="32"/>
        <end position="51"/>
    </location>
</feature>
<dbReference type="SUPFAM" id="SSF46689">
    <property type="entry name" value="Homeodomain-like"/>
    <property type="match status" value="1"/>
</dbReference>
<dbReference type="EMBL" id="FOSK01000006">
    <property type="protein sequence ID" value="SFK56612.1"/>
    <property type="molecule type" value="Genomic_DNA"/>
</dbReference>
<proteinExistence type="predicted"/>
<dbReference type="Gene3D" id="1.10.10.60">
    <property type="entry name" value="Homeodomain-like"/>
    <property type="match status" value="1"/>
</dbReference>
<sequence length="198" mass="22139">MGKIEQNKEKKRRAILEAAQHVFLSEGYILASMDKIADQAQVTKQTVYRYFSSKIDLFQATLMHMGSDSEDNFFDHLKKPDTKDALEGFGVSFIHAHLSSNHLSTFRLLVAESAKAPEITSTFFSVGPNETDTPLAVFFTDRLGLAEPDTAVRLWTSMLLGFRDCVLMGMPRPSDQQIEQHVKAATELLLANTAKQQA</sequence>
<organism evidence="4 5">
    <name type="scientific">Pseudovibrio ascidiaceicola</name>
    <dbReference type="NCBI Taxonomy" id="285279"/>
    <lineage>
        <taxon>Bacteria</taxon>
        <taxon>Pseudomonadati</taxon>
        <taxon>Pseudomonadota</taxon>
        <taxon>Alphaproteobacteria</taxon>
        <taxon>Hyphomicrobiales</taxon>
        <taxon>Stappiaceae</taxon>
        <taxon>Pseudovibrio</taxon>
    </lineage>
</organism>
<dbReference type="PRINTS" id="PR00455">
    <property type="entry name" value="HTHTETR"/>
</dbReference>
<dbReference type="Pfam" id="PF00440">
    <property type="entry name" value="TetR_N"/>
    <property type="match status" value="1"/>
</dbReference>